<organism evidence="1">
    <name type="scientific">Ophidiomyces ophidiicola</name>
    <dbReference type="NCBI Taxonomy" id="1387563"/>
    <lineage>
        <taxon>Eukaryota</taxon>
        <taxon>Fungi</taxon>
        <taxon>Dikarya</taxon>
        <taxon>Ascomycota</taxon>
        <taxon>Pezizomycotina</taxon>
        <taxon>Eurotiomycetes</taxon>
        <taxon>Eurotiomycetidae</taxon>
        <taxon>Onygenales</taxon>
        <taxon>Onygenaceae</taxon>
        <taxon>Ophidiomyces</taxon>
    </lineage>
</organism>
<gene>
    <name evidence="1" type="ORF">LOY88_006889</name>
</gene>
<dbReference type="EMBL" id="JALBCA010000287">
    <property type="protein sequence ID" value="KAI2380886.1"/>
    <property type="molecule type" value="Genomic_DNA"/>
</dbReference>
<comment type="caution">
    <text evidence="1">The sequence shown here is derived from an EMBL/GenBank/DDBJ whole genome shotgun (WGS) entry which is preliminary data.</text>
</comment>
<proteinExistence type="predicted"/>
<accession>A0ACB8UMC1</accession>
<protein>
    <submittedName>
        <fullName evidence="1">Uncharacterized protein</fullName>
    </submittedName>
</protein>
<name>A0ACB8UMC1_9EURO</name>
<reference evidence="1" key="1">
    <citation type="journal article" date="2022" name="bioRxiv">
        <title>Population genetic analysis of Ophidiomyces ophidiicola, the causative agent of snake fungal disease, indicates recent introductions to the USA.</title>
        <authorList>
            <person name="Ladner J.T."/>
            <person name="Palmer J.M."/>
            <person name="Ettinger C.L."/>
            <person name="Stajich J.E."/>
            <person name="Farrell T.M."/>
            <person name="Glorioso B.M."/>
            <person name="Lawson B."/>
            <person name="Price S.J."/>
            <person name="Stengle A.G."/>
            <person name="Grear D.A."/>
            <person name="Lorch J.M."/>
        </authorList>
    </citation>
    <scope>NUCLEOTIDE SEQUENCE</scope>
    <source>
        <strain evidence="1">NWHC 24266-5</strain>
    </source>
</reference>
<sequence>MAAAAASAASAATKAPRQKTLRLLDPTMLATSRAVRFPETSGKPIQGKPRFANSRAAQNYREHERERLKKALLHLTHGRNIFVYNHLRTNQVVYSLSRTLERNNVLSQMIYHGKKTVPASLRKDMWVPFFSVHFPSPAAGIAAFKMLREFAVQRQLAPPAAAITNTTESLARRRPRDPLAARKWDATWTPRLGQFMPKKLRARALMDQKSTSVADLAAVLALHAPTLAQTHALPDPDLQRQLADRQKKKSLSHTARKRLVAARAREAAVEARVRQRIATLERALSRQAQGKGVVAARVDDRGVLGAHAVEPGQVKVLWTDLHDAVHAADWPPFVMHGELAPVRDHVMGDTLKSEVPELGLQERQPEKKEEEEEEEKEQKQEEAKGLDRLKFWKS</sequence>
<evidence type="ECO:0000313" key="1">
    <source>
        <dbReference type="EMBL" id="KAI2380886.1"/>
    </source>
</evidence>